<keyword evidence="2" id="KW-1185">Reference proteome</keyword>
<evidence type="ECO:0000313" key="1">
    <source>
        <dbReference type="EMBL" id="MCY9763186.1"/>
    </source>
</evidence>
<protein>
    <submittedName>
        <fullName evidence="1">Peptidase S16 lon domain protein</fullName>
    </submittedName>
</protein>
<evidence type="ECO:0000313" key="2">
    <source>
        <dbReference type="Proteomes" id="UP001527181"/>
    </source>
</evidence>
<comment type="caution">
    <text evidence="1">The sequence shown here is derived from an EMBL/GenBank/DDBJ whole genome shotgun (WGS) entry which is preliminary data.</text>
</comment>
<dbReference type="InterPro" id="IPR036034">
    <property type="entry name" value="PDZ_sf"/>
</dbReference>
<sequence length="327" mass="36622">MNRKLMICLASLLIFVIALVILKSIPDKSIMVGPGGIVRSDDYIRIKNRETNLWLTYVTSQEPKDKLQSILFGLWGYEKTSRDFSSYTLSPNDEKAIAAVTLDEMKHNVIKAAYSHLGIASDESIPLIYVHHVLENGLPIFKDNDVIVSINSQSGLTAYDFAEYIDTLREGENVSVTIERDGLTQEVTFKMSNDLKSTNYPLGLYIRDYFAFTDIEEDAILDVRLSKDFMGNSAGFMLTLSLIEQFDPKLNLAQGKLVAGTGAIGRNGEAQKIKDLRLKIKTAREQGADIFLFPESQLDEIQQVETSEMLLLPVKNIQDAINKLDGK</sequence>
<dbReference type="Gene3D" id="2.30.42.10">
    <property type="match status" value="1"/>
</dbReference>
<dbReference type="SUPFAM" id="SSF50156">
    <property type="entry name" value="PDZ domain-like"/>
    <property type="match status" value="1"/>
</dbReference>
<reference evidence="1 2" key="1">
    <citation type="submission" date="2022-05" db="EMBL/GenBank/DDBJ databases">
        <title>Genome Sequencing of Bee-Associated Microbes.</title>
        <authorList>
            <person name="Dunlap C."/>
        </authorList>
    </citation>
    <scope>NUCLEOTIDE SEQUENCE [LARGE SCALE GENOMIC DNA]</scope>
    <source>
        <strain evidence="1 2">NRRL B-04010</strain>
    </source>
</reference>
<dbReference type="InterPro" id="IPR020568">
    <property type="entry name" value="Ribosomal_Su5_D2-typ_SF"/>
</dbReference>
<dbReference type="SUPFAM" id="SSF54211">
    <property type="entry name" value="Ribosomal protein S5 domain 2-like"/>
    <property type="match status" value="1"/>
</dbReference>
<name>A0ABT4H2H8_PAEAL</name>
<accession>A0ABT4H2H8</accession>
<dbReference type="EMBL" id="JAMDNP010000050">
    <property type="protein sequence ID" value="MCY9763186.1"/>
    <property type="molecule type" value="Genomic_DNA"/>
</dbReference>
<dbReference type="Gene3D" id="3.30.230.10">
    <property type="match status" value="1"/>
</dbReference>
<proteinExistence type="predicted"/>
<dbReference type="InterPro" id="IPR014721">
    <property type="entry name" value="Ribsml_uS5_D2-typ_fold_subgr"/>
</dbReference>
<organism evidence="1 2">
    <name type="scientific">Paenibacillus alvei</name>
    <name type="common">Bacillus alvei</name>
    <dbReference type="NCBI Taxonomy" id="44250"/>
    <lineage>
        <taxon>Bacteria</taxon>
        <taxon>Bacillati</taxon>
        <taxon>Bacillota</taxon>
        <taxon>Bacilli</taxon>
        <taxon>Bacillales</taxon>
        <taxon>Paenibacillaceae</taxon>
        <taxon>Paenibacillus</taxon>
    </lineage>
</organism>
<dbReference type="Proteomes" id="UP001527181">
    <property type="component" value="Unassembled WGS sequence"/>
</dbReference>
<gene>
    <name evidence="1" type="ORF">M5X12_21880</name>
</gene>
<dbReference type="RefSeq" id="WP_268600201.1">
    <property type="nucleotide sequence ID" value="NZ_JAMDNP010000050.1"/>
</dbReference>